<evidence type="ECO:0000259" key="1">
    <source>
        <dbReference type="Pfam" id="PF26343"/>
    </source>
</evidence>
<comment type="caution">
    <text evidence="2">The sequence shown here is derived from an EMBL/GenBank/DDBJ whole genome shotgun (WGS) entry which is preliminary data.</text>
</comment>
<gene>
    <name evidence="2" type="ORF">B7R77_23785</name>
</gene>
<dbReference type="Proteomes" id="UP000216164">
    <property type="component" value="Unassembled WGS sequence"/>
</dbReference>
<reference evidence="2 3" key="1">
    <citation type="submission" date="2017-04" db="EMBL/GenBank/DDBJ databases">
        <title>Genome Announcement: Closed genomes of Ralstonia solanacearum strains K60, UW551, and UW700.</title>
        <authorList>
            <person name="Hayes M."/>
            <person name="Macintyre A.M."/>
            <person name="Allen C."/>
        </authorList>
    </citation>
    <scope>NUCLEOTIDE SEQUENCE [LARGE SCALE GENOMIC DNA]</scope>
    <source>
        <strain evidence="2 3">UW25</strain>
    </source>
</reference>
<proteinExistence type="predicted"/>
<name>A0AAP7ZIR3_RALSL</name>
<dbReference type="AlphaFoldDB" id="A0AAP7ZIR3"/>
<dbReference type="InterPro" id="IPR058652">
    <property type="entry name" value="VapC50_C"/>
</dbReference>
<feature type="domain" description="VapC50 C-terminal" evidence="1">
    <location>
        <begin position="5"/>
        <end position="52"/>
    </location>
</feature>
<dbReference type="EMBL" id="NCTK01000002">
    <property type="protein sequence ID" value="OYQ09844.1"/>
    <property type="molecule type" value="Genomic_DNA"/>
</dbReference>
<organism evidence="2 3">
    <name type="scientific">Ralstonia solanacearum K60</name>
    <dbReference type="NCBI Taxonomy" id="1091042"/>
    <lineage>
        <taxon>Bacteria</taxon>
        <taxon>Pseudomonadati</taxon>
        <taxon>Pseudomonadota</taxon>
        <taxon>Betaproteobacteria</taxon>
        <taxon>Burkholderiales</taxon>
        <taxon>Burkholderiaceae</taxon>
        <taxon>Ralstonia</taxon>
        <taxon>Ralstonia solanacearum species complex</taxon>
    </lineage>
</organism>
<evidence type="ECO:0000313" key="3">
    <source>
        <dbReference type="Proteomes" id="UP000216164"/>
    </source>
</evidence>
<evidence type="ECO:0000313" key="2">
    <source>
        <dbReference type="EMBL" id="OYQ09844.1"/>
    </source>
</evidence>
<dbReference type="Pfam" id="PF26343">
    <property type="entry name" value="VapC50_C"/>
    <property type="match status" value="1"/>
</dbReference>
<protein>
    <recommendedName>
        <fullName evidence="1">VapC50 C-terminal domain-containing protein</fullName>
    </recommendedName>
</protein>
<sequence>MRVGEFLDEVYRAEPEAATRAVCRAAKDLEKPPYTVPELLDVLRKMGAKTLVLEMSRELGVAPVQKERPSEH</sequence>
<accession>A0AAP7ZIR3</accession>